<gene>
    <name evidence="1" type="ORF">BDY19DRAFT_1083681</name>
</gene>
<name>A0ACB8UEI6_9APHY</name>
<dbReference type="Proteomes" id="UP001055072">
    <property type="component" value="Unassembled WGS sequence"/>
</dbReference>
<evidence type="ECO:0000313" key="2">
    <source>
        <dbReference type="Proteomes" id="UP001055072"/>
    </source>
</evidence>
<evidence type="ECO:0000313" key="1">
    <source>
        <dbReference type="EMBL" id="KAI0092671.1"/>
    </source>
</evidence>
<reference evidence="1" key="1">
    <citation type="journal article" date="2021" name="Environ. Microbiol.">
        <title>Gene family expansions and transcriptome signatures uncover fungal adaptations to wood decay.</title>
        <authorList>
            <person name="Hage H."/>
            <person name="Miyauchi S."/>
            <person name="Viragh M."/>
            <person name="Drula E."/>
            <person name="Min B."/>
            <person name="Chaduli D."/>
            <person name="Navarro D."/>
            <person name="Favel A."/>
            <person name="Norest M."/>
            <person name="Lesage-Meessen L."/>
            <person name="Balint B."/>
            <person name="Merenyi Z."/>
            <person name="de Eugenio L."/>
            <person name="Morin E."/>
            <person name="Martinez A.T."/>
            <person name="Baldrian P."/>
            <person name="Stursova M."/>
            <person name="Martinez M.J."/>
            <person name="Novotny C."/>
            <person name="Magnuson J.K."/>
            <person name="Spatafora J.W."/>
            <person name="Maurice S."/>
            <person name="Pangilinan J."/>
            <person name="Andreopoulos W."/>
            <person name="LaButti K."/>
            <person name="Hundley H."/>
            <person name="Na H."/>
            <person name="Kuo A."/>
            <person name="Barry K."/>
            <person name="Lipzen A."/>
            <person name="Henrissat B."/>
            <person name="Riley R."/>
            <person name="Ahrendt S."/>
            <person name="Nagy L.G."/>
            <person name="Grigoriev I.V."/>
            <person name="Martin F."/>
            <person name="Rosso M.N."/>
        </authorList>
    </citation>
    <scope>NUCLEOTIDE SEQUENCE</scope>
    <source>
        <strain evidence="1">CBS 384.51</strain>
    </source>
</reference>
<sequence length="383" mass="43050">MSTSAEHQQTILQPHTVFCGTVKSVKDAQKVLSTSQTIFMDCEGVELGVDGGSLSILSLGVIPPNSPQTLNIYLIDVAHLSLGHMRPVYDLLASRNVTKVVWDGRMDYSALCHNFGVRMQNVIDLQIVDILSRAERDTPEQHLERFKGYIQKSILEKAEAKSRYAKLHRLSGLFQSVKEHKPSGYEQFDKVPVDHEMWDNVRPLPAEYIKYAAMDIEMIAALYETFLSRWYITPRNTISLVVKSSRYVAFWEERPPTPAHRANFYIGNAFLPLEIIDDIPNTAPSNCNGLGRKCGRCKRMFTAASVLYTPPKPGRPRHPPYTCLVCVAVAENFGYWAFRDRAIAKRKADAAAKASEPKAPEAKPELPNVVQDVIRSEVEGETD</sequence>
<protein>
    <submittedName>
        <fullName evidence="1">Ribonuclease H-like domain-containing protein</fullName>
    </submittedName>
</protein>
<proteinExistence type="predicted"/>
<dbReference type="EMBL" id="MU274903">
    <property type="protein sequence ID" value="KAI0092671.1"/>
    <property type="molecule type" value="Genomic_DNA"/>
</dbReference>
<accession>A0ACB8UEI6</accession>
<keyword evidence="2" id="KW-1185">Reference proteome</keyword>
<organism evidence="1 2">
    <name type="scientific">Irpex rosettiformis</name>
    <dbReference type="NCBI Taxonomy" id="378272"/>
    <lineage>
        <taxon>Eukaryota</taxon>
        <taxon>Fungi</taxon>
        <taxon>Dikarya</taxon>
        <taxon>Basidiomycota</taxon>
        <taxon>Agaricomycotina</taxon>
        <taxon>Agaricomycetes</taxon>
        <taxon>Polyporales</taxon>
        <taxon>Irpicaceae</taxon>
        <taxon>Irpex</taxon>
    </lineage>
</organism>
<comment type="caution">
    <text evidence="1">The sequence shown here is derived from an EMBL/GenBank/DDBJ whole genome shotgun (WGS) entry which is preliminary data.</text>
</comment>